<feature type="region of interest" description="Disordered" evidence="1">
    <location>
        <begin position="178"/>
        <end position="199"/>
    </location>
</feature>
<dbReference type="EMBL" id="JBHUOM010000022">
    <property type="protein sequence ID" value="MFD2936145.1"/>
    <property type="molecule type" value="Genomic_DNA"/>
</dbReference>
<dbReference type="Proteomes" id="UP001597512">
    <property type="component" value="Unassembled WGS sequence"/>
</dbReference>
<accession>A0ABW6AQP0</accession>
<reference evidence="3" key="1">
    <citation type="journal article" date="2019" name="Int. J. Syst. Evol. Microbiol.">
        <title>The Global Catalogue of Microorganisms (GCM) 10K type strain sequencing project: providing services to taxonomists for standard genome sequencing and annotation.</title>
        <authorList>
            <consortium name="The Broad Institute Genomics Platform"/>
            <consortium name="The Broad Institute Genome Sequencing Center for Infectious Disease"/>
            <person name="Wu L."/>
            <person name="Ma J."/>
        </authorList>
    </citation>
    <scope>NUCLEOTIDE SEQUENCE [LARGE SCALE GENOMIC DNA]</scope>
    <source>
        <strain evidence="3">KCTC 52490</strain>
    </source>
</reference>
<dbReference type="InterPro" id="IPR013783">
    <property type="entry name" value="Ig-like_fold"/>
</dbReference>
<protein>
    <recommendedName>
        <fullName evidence="4">Big-1 domain-containing protein</fullName>
    </recommendedName>
</protein>
<keyword evidence="3" id="KW-1185">Reference proteome</keyword>
<evidence type="ECO:0000313" key="2">
    <source>
        <dbReference type="EMBL" id="MFD2936145.1"/>
    </source>
</evidence>
<proteinExistence type="predicted"/>
<name>A0ABW6AQP0_9BACT</name>
<organism evidence="2 3">
    <name type="scientific">Spirosoma flavum</name>
    <dbReference type="NCBI Taxonomy" id="2048557"/>
    <lineage>
        <taxon>Bacteria</taxon>
        <taxon>Pseudomonadati</taxon>
        <taxon>Bacteroidota</taxon>
        <taxon>Cytophagia</taxon>
        <taxon>Cytophagales</taxon>
        <taxon>Cytophagaceae</taxon>
        <taxon>Spirosoma</taxon>
    </lineage>
</organism>
<evidence type="ECO:0008006" key="4">
    <source>
        <dbReference type="Google" id="ProtNLM"/>
    </source>
</evidence>
<comment type="caution">
    <text evidence="2">The sequence shown here is derived from an EMBL/GenBank/DDBJ whole genome shotgun (WGS) entry which is preliminary data.</text>
</comment>
<feature type="compositionally biased region" description="Polar residues" evidence="1">
    <location>
        <begin position="180"/>
        <end position="199"/>
    </location>
</feature>
<dbReference type="Gene3D" id="2.60.40.10">
    <property type="entry name" value="Immunoglobulins"/>
    <property type="match status" value="1"/>
</dbReference>
<dbReference type="PROSITE" id="PS51257">
    <property type="entry name" value="PROKAR_LIPOPROTEIN"/>
    <property type="match status" value="1"/>
</dbReference>
<gene>
    <name evidence="2" type="ORF">ACFS25_20345</name>
</gene>
<evidence type="ECO:0000256" key="1">
    <source>
        <dbReference type="SAM" id="MobiDB-lite"/>
    </source>
</evidence>
<evidence type="ECO:0000313" key="3">
    <source>
        <dbReference type="Proteomes" id="UP001597512"/>
    </source>
</evidence>
<sequence>MNYIRRLAGIALGSLLAFGCFNPDDYDTPPSSTDKISFISADVYDKVADGVDAAEVKVRISDKASPGRRTVIFKTSSGFFVGGKGDSIAVPAMEDFTAAAQLKSLIATTAEVTAKILTVEAPDSRKVTFKRAYPSEIVVTVDSFAVTSPYVNKTTLTASLRTENGGKPSIGHPVEFSVRQPESTSPSSTTIGDFLNNNSTAKTDANGQAIIRYTPGANAQKGYATVVASTTIATPNNSTATTGITTSTTTRIYIK</sequence>
<dbReference type="RefSeq" id="WP_381504689.1">
    <property type="nucleotide sequence ID" value="NZ_JBHUOM010000022.1"/>
</dbReference>